<evidence type="ECO:0000313" key="2">
    <source>
        <dbReference type="EMBL" id="KAG8071244.1"/>
    </source>
</evidence>
<dbReference type="EMBL" id="JAAALK010000283">
    <property type="protein sequence ID" value="KAG8071244.1"/>
    <property type="molecule type" value="Genomic_DNA"/>
</dbReference>
<dbReference type="AlphaFoldDB" id="A0A8J5T7G5"/>
<sequence length="90" mass="10045">MPLCSYYSATGREDADNEARPRPSIIRSVCRSPDDWLGCLQLAPALAFDQELNRGPSRPGEDWAVPVDAARSTFYLETEPIVPFMSNQID</sequence>
<organism evidence="2 3">
    <name type="scientific">Zizania palustris</name>
    <name type="common">Northern wild rice</name>
    <dbReference type="NCBI Taxonomy" id="103762"/>
    <lineage>
        <taxon>Eukaryota</taxon>
        <taxon>Viridiplantae</taxon>
        <taxon>Streptophyta</taxon>
        <taxon>Embryophyta</taxon>
        <taxon>Tracheophyta</taxon>
        <taxon>Spermatophyta</taxon>
        <taxon>Magnoliopsida</taxon>
        <taxon>Liliopsida</taxon>
        <taxon>Poales</taxon>
        <taxon>Poaceae</taxon>
        <taxon>BOP clade</taxon>
        <taxon>Oryzoideae</taxon>
        <taxon>Oryzeae</taxon>
        <taxon>Zizaniinae</taxon>
        <taxon>Zizania</taxon>
    </lineage>
</organism>
<evidence type="ECO:0000256" key="1">
    <source>
        <dbReference type="SAM" id="MobiDB-lite"/>
    </source>
</evidence>
<dbReference type="Proteomes" id="UP000729402">
    <property type="component" value="Unassembled WGS sequence"/>
</dbReference>
<protein>
    <submittedName>
        <fullName evidence="2">Uncharacterized protein</fullName>
    </submittedName>
</protein>
<proteinExistence type="predicted"/>
<reference evidence="2" key="1">
    <citation type="journal article" date="2021" name="bioRxiv">
        <title>Whole Genome Assembly and Annotation of Northern Wild Rice, Zizania palustris L., Supports a Whole Genome Duplication in the Zizania Genus.</title>
        <authorList>
            <person name="Haas M."/>
            <person name="Kono T."/>
            <person name="Macchietto M."/>
            <person name="Millas R."/>
            <person name="McGilp L."/>
            <person name="Shao M."/>
            <person name="Duquette J."/>
            <person name="Hirsch C.N."/>
            <person name="Kimball J."/>
        </authorList>
    </citation>
    <scope>NUCLEOTIDE SEQUENCE</scope>
    <source>
        <tissue evidence="2">Fresh leaf tissue</tissue>
    </source>
</reference>
<name>A0A8J5T7G5_ZIZPA</name>
<keyword evidence="3" id="KW-1185">Reference proteome</keyword>
<accession>A0A8J5T7G5</accession>
<comment type="caution">
    <text evidence="2">The sequence shown here is derived from an EMBL/GenBank/DDBJ whole genome shotgun (WGS) entry which is preliminary data.</text>
</comment>
<feature type="compositionally biased region" description="Basic and acidic residues" evidence="1">
    <location>
        <begin position="11"/>
        <end position="21"/>
    </location>
</feature>
<feature type="region of interest" description="Disordered" evidence="1">
    <location>
        <begin position="1"/>
        <end position="22"/>
    </location>
</feature>
<gene>
    <name evidence="2" type="ORF">GUJ93_ZPchr0006g45192</name>
</gene>
<evidence type="ECO:0000313" key="3">
    <source>
        <dbReference type="Proteomes" id="UP000729402"/>
    </source>
</evidence>
<reference evidence="2" key="2">
    <citation type="submission" date="2021-02" db="EMBL/GenBank/DDBJ databases">
        <authorList>
            <person name="Kimball J.A."/>
            <person name="Haas M.W."/>
            <person name="Macchietto M."/>
            <person name="Kono T."/>
            <person name="Duquette J."/>
            <person name="Shao M."/>
        </authorList>
    </citation>
    <scope>NUCLEOTIDE SEQUENCE</scope>
    <source>
        <tissue evidence="2">Fresh leaf tissue</tissue>
    </source>
</reference>